<name>A0A4U7KZK3_9BASI</name>
<evidence type="ECO:0000256" key="1">
    <source>
        <dbReference type="SAM" id="MobiDB-lite"/>
    </source>
</evidence>
<dbReference type="OrthoDB" id="3366521at2759"/>
<feature type="region of interest" description="Disordered" evidence="1">
    <location>
        <begin position="182"/>
        <end position="215"/>
    </location>
</feature>
<evidence type="ECO:0000313" key="3">
    <source>
        <dbReference type="Proteomes" id="UP000306050"/>
    </source>
</evidence>
<feature type="compositionally biased region" description="Low complexity" evidence="1">
    <location>
        <begin position="89"/>
        <end position="108"/>
    </location>
</feature>
<feature type="compositionally biased region" description="Polar residues" evidence="1">
    <location>
        <begin position="561"/>
        <end position="571"/>
    </location>
</feature>
<feature type="region of interest" description="Disordered" evidence="1">
    <location>
        <begin position="379"/>
        <end position="423"/>
    </location>
</feature>
<comment type="caution">
    <text evidence="2">The sequence shown here is derived from an EMBL/GenBank/DDBJ whole genome shotgun (WGS) entry which is preliminary data.</text>
</comment>
<feature type="compositionally biased region" description="Polar residues" evidence="1">
    <location>
        <begin position="594"/>
        <end position="604"/>
    </location>
</feature>
<feature type="region of interest" description="Disordered" evidence="1">
    <location>
        <begin position="554"/>
        <end position="623"/>
    </location>
</feature>
<dbReference type="Proteomes" id="UP000306050">
    <property type="component" value="Chromosome SGRAM_10"/>
</dbReference>
<evidence type="ECO:0000313" key="2">
    <source>
        <dbReference type="EMBL" id="TKY89777.1"/>
    </source>
</evidence>
<reference evidence="2 3" key="1">
    <citation type="submission" date="2019-05" db="EMBL/GenBank/DDBJ databases">
        <title>Sporisorium graminicola CBS 10092 draft sequencing and annotation.</title>
        <authorList>
            <person name="Solano-Gonzalez S."/>
            <person name="Caddick M.X."/>
            <person name="Darby A."/>
        </authorList>
    </citation>
    <scope>NUCLEOTIDE SEQUENCE [LARGE SCALE GENOMIC DNA]</scope>
    <source>
        <strain evidence="2 3">CBS 10092</strain>
    </source>
</reference>
<feature type="compositionally biased region" description="Acidic residues" evidence="1">
    <location>
        <begin position="605"/>
        <end position="623"/>
    </location>
</feature>
<keyword evidence="3" id="KW-1185">Reference proteome</keyword>
<gene>
    <name evidence="2" type="ORF">EX895_001074</name>
</gene>
<dbReference type="GeneID" id="40723969"/>
<organism evidence="2 3">
    <name type="scientific">Sporisorium graminicola</name>
    <dbReference type="NCBI Taxonomy" id="280036"/>
    <lineage>
        <taxon>Eukaryota</taxon>
        <taxon>Fungi</taxon>
        <taxon>Dikarya</taxon>
        <taxon>Basidiomycota</taxon>
        <taxon>Ustilaginomycotina</taxon>
        <taxon>Ustilaginomycetes</taxon>
        <taxon>Ustilaginales</taxon>
        <taxon>Ustilaginaceae</taxon>
        <taxon>Sporisorium</taxon>
    </lineage>
</organism>
<accession>A0A4U7KZK3</accession>
<dbReference type="AlphaFoldDB" id="A0A4U7KZK3"/>
<protein>
    <submittedName>
        <fullName evidence="2">Uncharacterized protein</fullName>
    </submittedName>
</protein>
<sequence>MSDHQASTILSTSNKMSTTGSTSQRAGFGSSFARRPAAHNTGRNVTAVSLSACDTRQDRPSSFAKQFDEHSGLLETALDSAFNTPSNASSLSSSLPVSVDNSPSATSPAPGPANEHRLLSRQIMQLSGSMAACVHQNELVISLLERLVALSEGVASRHLPTGDGRVIYTAPSAPLRERLASIGAGSTSSTNSSSSSASSGRDSRSSTAVTASSAKPTHSYVLHHMVDEVMTVQQNAPNMTDPNTGLNALYSAPVHNAPVNFGTVPGAAIVMHHASRSYDYQETAPMATTNSSVHALATMDDPASCASAGFSSLSAAMTANAQTNMAPLMCYTSMSSTPTSLFMSGSSNQGHMARRSSVIFSTTTQRDGSDFPYVASVASIQPLSEDGQQQKKRKRVESEDEADSDGASQPAAAEANAGSKDDAGAWQDWQLPRQHPLSVLEALPKAKHRVLREVRAEIKASSSRPSGAVGRIPLKQYLEVSGPEECRAVRRLGRKLYTAWLEPNTRFGKQDSTRLSACVNRIEYTFPVLADCEEHWKARQVMLQIIDNAIDEHKSSERRNTSLANAGVSDTPSRRRGRPKGTTAAAMAQRRHQQTLTHPSSQDTESQDTDADGSDLSDSETES</sequence>
<feature type="compositionally biased region" description="Polar residues" evidence="1">
    <location>
        <begin position="1"/>
        <end position="25"/>
    </location>
</feature>
<feature type="region of interest" description="Disordered" evidence="1">
    <location>
        <begin position="1"/>
        <end position="40"/>
    </location>
</feature>
<dbReference type="KEGG" id="sgra:EX895_001074"/>
<dbReference type="RefSeq" id="XP_029741762.1">
    <property type="nucleotide sequence ID" value="XM_029881674.1"/>
</dbReference>
<dbReference type="EMBL" id="SRRM01000003">
    <property type="protein sequence ID" value="TKY89777.1"/>
    <property type="molecule type" value="Genomic_DNA"/>
</dbReference>
<feature type="region of interest" description="Disordered" evidence="1">
    <location>
        <begin position="89"/>
        <end position="114"/>
    </location>
</feature>
<proteinExistence type="predicted"/>